<evidence type="ECO:0000256" key="5">
    <source>
        <dbReference type="RuleBase" id="RU366061"/>
    </source>
</evidence>
<keyword evidence="3 5" id="KW-0560">Oxidoreductase</keyword>
<dbReference type="GO" id="GO:0016706">
    <property type="term" value="F:2-oxoglutarate-dependent dioxygenase activity"/>
    <property type="evidence" value="ECO:0007669"/>
    <property type="project" value="UniProtKB-UniRule"/>
</dbReference>
<keyword evidence="4 5" id="KW-0408">Iron</keyword>
<dbReference type="GO" id="GO:0005634">
    <property type="term" value="C:nucleus"/>
    <property type="evidence" value="ECO:0007669"/>
    <property type="project" value="UniProtKB-SubCell"/>
</dbReference>
<name>A0A836CR86_9STRA</name>
<proteinExistence type="inferred from homology"/>
<organism evidence="8 9">
    <name type="scientific">Tribonema minus</name>
    <dbReference type="NCBI Taxonomy" id="303371"/>
    <lineage>
        <taxon>Eukaryota</taxon>
        <taxon>Sar</taxon>
        <taxon>Stramenopiles</taxon>
        <taxon>Ochrophyta</taxon>
        <taxon>PX clade</taxon>
        <taxon>Xanthophyceae</taxon>
        <taxon>Tribonematales</taxon>
        <taxon>Tribonemataceae</taxon>
        <taxon>Tribonema</taxon>
    </lineage>
</organism>
<feature type="domain" description="JmjC" evidence="7">
    <location>
        <begin position="169"/>
        <end position="303"/>
    </location>
</feature>
<dbReference type="InterPro" id="IPR046799">
    <property type="entry name" value="ROXA-like_wH"/>
</dbReference>
<comment type="subcellular location">
    <subcellularLocation>
        <location evidence="5">Nucleus</location>
    </subcellularLocation>
</comment>
<keyword evidence="1 5" id="KW-0479">Metal-binding</keyword>
<dbReference type="InterPro" id="IPR003347">
    <property type="entry name" value="JmjC_dom"/>
</dbReference>
<evidence type="ECO:0000256" key="1">
    <source>
        <dbReference type="ARBA" id="ARBA00022723"/>
    </source>
</evidence>
<dbReference type="PANTHER" id="PTHR13096">
    <property type="entry name" value="MINA53 MYC INDUCED NUCLEAR ANTIGEN"/>
    <property type="match status" value="1"/>
</dbReference>
<dbReference type="EMBL" id="JAFCMP010000002">
    <property type="protein sequence ID" value="KAG5192701.1"/>
    <property type="molecule type" value="Genomic_DNA"/>
</dbReference>
<dbReference type="Pfam" id="PF08007">
    <property type="entry name" value="JmjC_2"/>
    <property type="match status" value="1"/>
</dbReference>
<keyword evidence="5" id="KW-0805">Transcription regulation</keyword>
<dbReference type="PROSITE" id="PS51184">
    <property type="entry name" value="JMJC"/>
    <property type="match status" value="1"/>
</dbReference>
<keyword evidence="5" id="KW-0539">Nucleus</keyword>
<keyword evidence="5" id="KW-0804">Transcription</keyword>
<gene>
    <name evidence="8" type="ORF">JKP88DRAFT_196861</name>
</gene>
<protein>
    <recommendedName>
        <fullName evidence="5">Bifunctional lysine-specific demethylase and histidyl-hydroxylase</fullName>
        <ecNumber evidence="5">1.14.11.-</ecNumber>
    </recommendedName>
</protein>
<evidence type="ECO:0000259" key="7">
    <source>
        <dbReference type="PROSITE" id="PS51184"/>
    </source>
</evidence>
<keyword evidence="2 5" id="KW-0223">Dioxygenase</keyword>
<accession>A0A836CR86</accession>
<dbReference type="Pfam" id="PF20514">
    <property type="entry name" value="WHD_ROXA"/>
    <property type="match status" value="1"/>
</dbReference>
<comment type="function">
    <text evidence="5">Oxygenase that can act as both a histone lysine demethylase and a ribosomal histidine hydroxylase.</text>
</comment>
<evidence type="ECO:0000313" key="8">
    <source>
        <dbReference type="EMBL" id="KAG5192701.1"/>
    </source>
</evidence>
<evidence type="ECO:0000256" key="2">
    <source>
        <dbReference type="ARBA" id="ARBA00022964"/>
    </source>
</evidence>
<feature type="chain" id="PRO_5032514949" description="Bifunctional lysine-specific demethylase and histidyl-hydroxylase" evidence="6">
    <location>
        <begin position="20"/>
        <end position="490"/>
    </location>
</feature>
<dbReference type="InterPro" id="IPR039994">
    <property type="entry name" value="NO66-like"/>
</dbReference>
<dbReference type="PANTHER" id="PTHR13096:SF8">
    <property type="entry name" value="RIBOSOMAL OXYGENASE 1"/>
    <property type="match status" value="1"/>
</dbReference>
<keyword evidence="9" id="KW-1185">Reference proteome</keyword>
<dbReference type="SUPFAM" id="SSF51197">
    <property type="entry name" value="Clavaminate synthase-like"/>
    <property type="match status" value="1"/>
</dbReference>
<keyword evidence="6" id="KW-0732">Signal</keyword>
<comment type="cofactor">
    <cofactor evidence="5">
        <name>Fe(2+)</name>
        <dbReference type="ChEBI" id="CHEBI:29033"/>
    </cofactor>
    <text evidence="5">Binds 1 Fe(2+) ion per subunit.</text>
</comment>
<evidence type="ECO:0000256" key="6">
    <source>
        <dbReference type="SAM" id="SignalP"/>
    </source>
</evidence>
<comment type="caution">
    <text evidence="8">The sequence shown here is derived from an EMBL/GenBank/DDBJ whole genome shotgun (WGS) entry which is preliminary data.</text>
</comment>
<dbReference type="GO" id="GO:0005506">
    <property type="term" value="F:iron ion binding"/>
    <property type="evidence" value="ECO:0007669"/>
    <property type="project" value="UniProtKB-UniRule"/>
</dbReference>
<dbReference type="OrthoDB" id="425950at2759"/>
<evidence type="ECO:0000256" key="3">
    <source>
        <dbReference type="ARBA" id="ARBA00023002"/>
    </source>
</evidence>
<dbReference type="EC" id="1.14.11.-" evidence="5"/>
<dbReference type="AlphaFoldDB" id="A0A836CR86"/>
<feature type="signal peptide" evidence="6">
    <location>
        <begin position="1"/>
        <end position="19"/>
    </location>
</feature>
<dbReference type="Gene3D" id="3.40.366.30">
    <property type="entry name" value="50S ribosomal protein L16 arginine hydroxylase, Chain A, Domain 2"/>
    <property type="match status" value="1"/>
</dbReference>
<dbReference type="Gene3D" id="2.60.120.650">
    <property type="entry name" value="Cupin"/>
    <property type="match status" value="1"/>
</dbReference>
<evidence type="ECO:0000256" key="4">
    <source>
        <dbReference type="ARBA" id="ARBA00023004"/>
    </source>
</evidence>
<evidence type="ECO:0000313" key="9">
    <source>
        <dbReference type="Proteomes" id="UP000664859"/>
    </source>
</evidence>
<dbReference type="SMART" id="SM00558">
    <property type="entry name" value="JmjC"/>
    <property type="match status" value="1"/>
</dbReference>
<dbReference type="Proteomes" id="UP000664859">
    <property type="component" value="Unassembled WGS sequence"/>
</dbReference>
<sequence>MRRRLVCCAVAASVPACQCFVQQGLSLPSETRIAGALSSRSTHSILRAKAKGKSTAKSSGGVAKQEADVWQGFEASRHEEFLAEFWQKKPLLIRQAFSEFQSPISPDELAGLSCADDVESRIVTGGKTPGNSDWAVRHGPFDEGTFEEEELGGSHWTLLVNEVNRHVPEVSDLLQRFAFVPNWRVDDVMISYAARGGSVGAHVDSYDVFLLQGTGQREWSIEAQPIATAEEEYSRLVPEIDARVLEDFTAARSWVLSPGDMLYLPPRWAHHGVSLDDACTTISIGFRAPSHRDLITFFTDAVASQRVPQTAMYQDPDLTIQANPGQIQRGAIDRARDAVRSAVVAALNDEHFFADWFGAYVTKSRRDHAGYPVPLEPDEISTVYDSPSAVVEAMKRAAESAGDGGPFLYRSEGLTFAYVEHEGEKGATLFIDGHSFHLGPGMVFAAELLCQGPRLSPRDMGHHLTGAHAGDLAHLLQQLLLGGYLYAADD</sequence>
<comment type="similarity">
    <text evidence="5">Belongs to the ROX family.</text>
</comment>
<reference evidence="8" key="1">
    <citation type="submission" date="2021-02" db="EMBL/GenBank/DDBJ databases">
        <title>First Annotated Genome of the Yellow-green Alga Tribonema minus.</title>
        <authorList>
            <person name="Mahan K.M."/>
        </authorList>
    </citation>
    <scope>NUCLEOTIDE SEQUENCE</scope>
    <source>
        <strain evidence="8">UTEX B ZZ1240</strain>
    </source>
</reference>